<dbReference type="EMBL" id="BAAANS010000006">
    <property type="protein sequence ID" value="GAA2089992.1"/>
    <property type="molecule type" value="Genomic_DNA"/>
</dbReference>
<organism evidence="1 2">
    <name type="scientific">Kitasatospora saccharophila</name>
    <dbReference type="NCBI Taxonomy" id="407973"/>
    <lineage>
        <taxon>Bacteria</taxon>
        <taxon>Bacillati</taxon>
        <taxon>Actinomycetota</taxon>
        <taxon>Actinomycetes</taxon>
        <taxon>Kitasatosporales</taxon>
        <taxon>Streptomycetaceae</taxon>
        <taxon>Kitasatospora</taxon>
    </lineage>
</organism>
<protein>
    <submittedName>
        <fullName evidence="1">Uncharacterized protein</fullName>
    </submittedName>
</protein>
<comment type="caution">
    <text evidence="1">The sequence shown here is derived from an EMBL/GenBank/DDBJ whole genome shotgun (WGS) entry which is preliminary data.</text>
</comment>
<keyword evidence="2" id="KW-1185">Reference proteome</keyword>
<proteinExistence type="predicted"/>
<dbReference type="Proteomes" id="UP001500897">
    <property type="component" value="Unassembled WGS sequence"/>
</dbReference>
<evidence type="ECO:0000313" key="2">
    <source>
        <dbReference type="Proteomes" id="UP001500897"/>
    </source>
</evidence>
<evidence type="ECO:0000313" key="1">
    <source>
        <dbReference type="EMBL" id="GAA2089992.1"/>
    </source>
</evidence>
<accession>A0ABN2WGH2</accession>
<reference evidence="1 2" key="1">
    <citation type="journal article" date="2019" name="Int. J. Syst. Evol. Microbiol.">
        <title>The Global Catalogue of Microorganisms (GCM) 10K type strain sequencing project: providing services to taxonomists for standard genome sequencing and annotation.</title>
        <authorList>
            <consortium name="The Broad Institute Genomics Platform"/>
            <consortium name="The Broad Institute Genome Sequencing Center for Infectious Disease"/>
            <person name="Wu L."/>
            <person name="Ma J."/>
        </authorList>
    </citation>
    <scope>NUCLEOTIDE SEQUENCE [LARGE SCALE GENOMIC DNA]</scope>
    <source>
        <strain evidence="1 2">JCM 14559</strain>
    </source>
</reference>
<sequence length="74" mass="7811">MGRSDELWAEGRMPVRCGLFRPDGTGREADCDGADLTRFAPGEPLAPGAADSETFTNNCGNTLTFDPASPEFSG</sequence>
<name>A0ABN2WGH2_9ACTN</name>
<gene>
    <name evidence="1" type="ORF">GCM10009759_13200</name>
</gene>
<dbReference type="RefSeq" id="WP_344550851.1">
    <property type="nucleotide sequence ID" value="NZ_BAAANS010000006.1"/>
</dbReference>